<dbReference type="KEGG" id="dru:Desru_1964"/>
<evidence type="ECO:0008006" key="4">
    <source>
        <dbReference type="Google" id="ProtNLM"/>
    </source>
</evidence>
<proteinExistence type="predicted"/>
<dbReference type="HOGENOM" id="CLU_596806_0_0_9"/>
<reference evidence="3" key="1">
    <citation type="submission" date="2011-05" db="EMBL/GenBank/DDBJ databases">
        <title>Complete sequence of Desulfotomaculum ruminis DSM 2154.</title>
        <authorList>
            <person name="Lucas S."/>
            <person name="Copeland A."/>
            <person name="Lapidus A."/>
            <person name="Cheng J.-F."/>
            <person name="Goodwin L."/>
            <person name="Pitluck S."/>
            <person name="Lu M."/>
            <person name="Detter J.C."/>
            <person name="Han C."/>
            <person name="Tapia R."/>
            <person name="Land M."/>
            <person name="Hauser L."/>
            <person name="Kyrpides N."/>
            <person name="Ivanova N."/>
            <person name="Mikhailova N."/>
            <person name="Pagani I."/>
            <person name="Stams A.J.M."/>
            <person name="Plugge C.M."/>
            <person name="Muyzer G."/>
            <person name="Kuever J."/>
            <person name="Parshina S.N."/>
            <person name="Ivanova A.E."/>
            <person name="Nazina T.N."/>
            <person name="Brambilla E."/>
            <person name="Spring S."/>
            <person name="Klenk H.-P."/>
            <person name="Woyke T."/>
        </authorList>
    </citation>
    <scope>NUCLEOTIDE SEQUENCE [LARGE SCALE GENOMIC DNA]</scope>
    <source>
        <strain evidence="3">ATCC 23193 / DSM 2154 / NCIB 8452 / DL</strain>
    </source>
</reference>
<keyword evidence="1" id="KW-1133">Transmembrane helix</keyword>
<dbReference type="AlphaFoldDB" id="F6DUT3"/>
<feature type="transmembrane region" description="Helical" evidence="1">
    <location>
        <begin position="69"/>
        <end position="94"/>
    </location>
</feature>
<feature type="transmembrane region" description="Helical" evidence="1">
    <location>
        <begin position="198"/>
        <end position="219"/>
    </location>
</feature>
<evidence type="ECO:0000313" key="2">
    <source>
        <dbReference type="EMBL" id="AEG60221.1"/>
    </source>
</evidence>
<feature type="transmembrane region" description="Helical" evidence="1">
    <location>
        <begin position="459"/>
        <end position="483"/>
    </location>
</feature>
<dbReference type="eggNOG" id="ENOG50334G7">
    <property type="taxonomic scope" value="Bacteria"/>
</dbReference>
<protein>
    <recommendedName>
        <fullName evidence="4">DUF2029 domain-containing protein</fullName>
    </recommendedName>
</protein>
<feature type="transmembrane region" description="Helical" evidence="1">
    <location>
        <begin position="365"/>
        <end position="383"/>
    </location>
</feature>
<evidence type="ECO:0000313" key="3">
    <source>
        <dbReference type="Proteomes" id="UP000009234"/>
    </source>
</evidence>
<feature type="transmembrane region" description="Helical" evidence="1">
    <location>
        <begin position="305"/>
        <end position="325"/>
    </location>
</feature>
<reference evidence="2 3" key="2">
    <citation type="journal article" date="2012" name="Stand. Genomic Sci.">
        <title>Complete genome sequence of the sulfate-reducing firmicute Desulfotomaculum ruminis type strain (DL(T)).</title>
        <authorList>
            <person name="Spring S."/>
            <person name="Visser M."/>
            <person name="Lu M."/>
            <person name="Copeland A."/>
            <person name="Lapidus A."/>
            <person name="Lucas S."/>
            <person name="Cheng J.F."/>
            <person name="Han C."/>
            <person name="Tapia R."/>
            <person name="Goodwin L.A."/>
            <person name="Pitluck S."/>
            <person name="Ivanova N."/>
            <person name="Land M."/>
            <person name="Hauser L."/>
            <person name="Larimer F."/>
            <person name="Rohde M."/>
            <person name="Goker M."/>
            <person name="Detter J.C."/>
            <person name="Kyrpides N.C."/>
            <person name="Woyke T."/>
            <person name="Schaap P.J."/>
            <person name="Plugge C.M."/>
            <person name="Muyzer G."/>
            <person name="Kuever J."/>
            <person name="Pereira I.A."/>
            <person name="Parshina S.N."/>
            <person name="Bernier-Latmani R."/>
            <person name="Stams A.J."/>
            <person name="Klenk H.P."/>
        </authorList>
    </citation>
    <scope>NUCLEOTIDE SEQUENCE [LARGE SCALE GENOMIC DNA]</scope>
    <source>
        <strain evidence="3">ATCC 23193 / DSM 2154 / NCIB 8452 / DL</strain>
    </source>
</reference>
<keyword evidence="3" id="KW-1185">Reference proteome</keyword>
<feature type="transmembrane region" description="Helical" evidence="1">
    <location>
        <begin position="166"/>
        <end position="186"/>
    </location>
</feature>
<accession>F6DUT3</accession>
<feature type="transmembrane region" description="Helical" evidence="1">
    <location>
        <begin position="277"/>
        <end position="298"/>
    </location>
</feature>
<feature type="transmembrane region" description="Helical" evidence="1">
    <location>
        <begin position="21"/>
        <end position="49"/>
    </location>
</feature>
<keyword evidence="1" id="KW-0812">Transmembrane</keyword>
<dbReference type="EMBL" id="CP002780">
    <property type="protein sequence ID" value="AEG60221.1"/>
    <property type="molecule type" value="Genomic_DNA"/>
</dbReference>
<feature type="transmembrane region" description="Helical" evidence="1">
    <location>
        <begin position="106"/>
        <end position="124"/>
    </location>
</feature>
<keyword evidence="1" id="KW-0472">Membrane</keyword>
<organism evidence="2 3">
    <name type="scientific">Desulforamulus ruminis (strain ATCC 23193 / DSM 2154 / NCIMB 8452 / DL)</name>
    <name type="common">Desulfotomaculum ruminis</name>
    <dbReference type="NCBI Taxonomy" id="696281"/>
    <lineage>
        <taxon>Bacteria</taxon>
        <taxon>Bacillati</taxon>
        <taxon>Bacillota</taxon>
        <taxon>Clostridia</taxon>
        <taxon>Eubacteriales</taxon>
        <taxon>Peptococcaceae</taxon>
        <taxon>Desulforamulus</taxon>
    </lineage>
</organism>
<gene>
    <name evidence="2" type="ordered locus">Desru_1964</name>
</gene>
<sequence length="496" mass="56169">MEPFPDSIIQGESMKNRLMSIFFLNISNSGFLLTGLWFLLLLPSLIGYWGGYPLNPLSSSYVLINQLEWLQRLGQSLFLGLIFGGVFFLYFCSIGAKAKVKEKKSILGWTAVFTLILVLTFPFACQDVFYYMSTGRLQSFYQVNPYLTSARQISGWSSDPFLSSTGWGFLTSVYGPLWTAISGWTVSLAGNHFYPALFLFKLLAGLVHLFNTALVGLTARKINLNPAQAMLIYGWNPLLLFELPGHAHNDALLLTFLILAVYALSTVRGIFTLPGLILAALIKYTPVLLIPHFALWLYQKGRQQALLWGSLLSLGVISLTFYPYWEGLKTLEGLNRQINFYSIKSLHALISAILYQLFPGYPKEILFYGISLGLSCLFLALLLRDLWQQRSHPASLGHLMNSGIWILVLYLLLANKWFQPWYLAWLVPLAALTPWPNPLSQMALFLTLTAELSRIPQMLFANVSFYVQLTTFLIAWLPMGFFIPELKERLFRPSDK</sequence>
<feature type="transmembrane region" description="Helical" evidence="1">
    <location>
        <begin position="251"/>
        <end position="271"/>
    </location>
</feature>
<dbReference type="Proteomes" id="UP000009234">
    <property type="component" value="Chromosome"/>
</dbReference>
<feature type="transmembrane region" description="Helical" evidence="1">
    <location>
        <begin position="421"/>
        <end position="439"/>
    </location>
</feature>
<dbReference type="STRING" id="696281.Desru_1964"/>
<dbReference type="RefSeq" id="WP_013841983.1">
    <property type="nucleotide sequence ID" value="NC_015589.1"/>
</dbReference>
<evidence type="ECO:0000256" key="1">
    <source>
        <dbReference type="SAM" id="Phobius"/>
    </source>
</evidence>
<feature type="transmembrane region" description="Helical" evidence="1">
    <location>
        <begin position="395"/>
        <end position="414"/>
    </location>
</feature>
<name>F6DUT3_DESRL</name>
<dbReference type="Pfam" id="PF26314">
    <property type="entry name" value="MptA_B_family"/>
    <property type="match status" value="1"/>
</dbReference>
<feature type="transmembrane region" description="Helical" evidence="1">
    <location>
        <begin position="225"/>
        <end position="244"/>
    </location>
</feature>